<dbReference type="InterPro" id="IPR036388">
    <property type="entry name" value="WH-like_DNA-bd_sf"/>
</dbReference>
<keyword evidence="5" id="KW-0472">Membrane</keyword>
<dbReference type="InterPro" id="IPR016032">
    <property type="entry name" value="Sig_transdc_resp-reg_C-effctor"/>
</dbReference>
<keyword evidence="5" id="KW-1133">Transmembrane helix</keyword>
<dbReference type="Pfam" id="PF00930">
    <property type="entry name" value="DPPIV_N"/>
    <property type="match status" value="1"/>
</dbReference>
<dbReference type="KEGG" id="tpsc:RBB77_05910"/>
<protein>
    <submittedName>
        <fullName evidence="7">DPP IV N-terminal domain-containing protein</fullName>
    </submittedName>
</protein>
<dbReference type="AlphaFoldDB" id="A0AAU7ZTY9"/>
<dbReference type="SUPFAM" id="SSF46894">
    <property type="entry name" value="C-terminal effector domain of the bipartite response regulators"/>
    <property type="match status" value="1"/>
</dbReference>
<feature type="region of interest" description="Disordered" evidence="4">
    <location>
        <begin position="445"/>
        <end position="469"/>
    </location>
</feature>
<dbReference type="InterPro" id="IPR011659">
    <property type="entry name" value="WD40"/>
</dbReference>
<reference evidence="7" key="1">
    <citation type="submission" date="2023-08" db="EMBL/GenBank/DDBJ databases">
        <authorList>
            <person name="Messyasz A."/>
            <person name="Mannisto M.K."/>
            <person name="Kerkhof L.J."/>
            <person name="Haggblom M."/>
        </authorList>
    </citation>
    <scope>NUCLEOTIDE SEQUENCE</scope>
    <source>
        <strain evidence="7">X5P6</strain>
    </source>
</reference>
<reference evidence="7" key="2">
    <citation type="journal article" date="2024" name="Environ. Microbiol.">
        <title>Genome analysis and description of Tunturibacter gen. nov. expands the diversity of Terriglobia in tundra soils.</title>
        <authorList>
            <person name="Messyasz A."/>
            <person name="Mannisto M.K."/>
            <person name="Kerkhof L.J."/>
            <person name="Haggblom M.M."/>
        </authorList>
    </citation>
    <scope>NUCLEOTIDE SEQUENCE</scope>
    <source>
        <strain evidence="7">X5P6</strain>
    </source>
</reference>
<gene>
    <name evidence="7" type="ORF">RBB77_05910</name>
</gene>
<dbReference type="EMBL" id="CP132942">
    <property type="protein sequence ID" value="XCB34423.1"/>
    <property type="molecule type" value="Genomic_DNA"/>
</dbReference>
<sequence length="709" mass="78300">MMRDGVERHLEPKVMKVLLVLASKQGHVVSKEELISSVWSDTFVGDDVLTRCISILRRITEDDPHTPRFIQTIPKAGYRLVAEVNELPDEETLDLHRVTAASAATFEPASTLESPNAQTPPKRPARPERMIAAGLTVAFLLAVIAVIWSYQNARTRVARGNASFKTIQFTSYAGEQTQPAFAPDGKRIAFVWIAEDSQSRRIYIKTIGSEDVRPLTPGTEDQQFSPAWSPDGRQIAYLAIAKDGVSLYIADVGSSVPPRRLLIPQEPSHWEQGALSWSPSGKSLIYPDHSGIQPNSSIFLLDLATLHTRSITDPPAGWEGDLNPAYSPDGRWIAFARASETAVRDIYFMSTTDGTVQQLTRDRMNIDSLAWTSDSASIIFSSNRGGKYALWKIGLEDKVPQRLPVGTEDAYQPAVGPRPGQLAYSQGSAIWSIVRLRENTSRNNSSSAEAVLTSTQQDSAPALSPSGQSFAFQSRRSGNQEIWIASAQGDKLRQLTFMAGPLTGSPSWSNHQDRILFDSRPDGHSHIFCVSAAGGRPKQLTFGNVNDITPRWSRDDQTIYFRSNRGDRWQLWRISAAGGEPQPVTTGDGIVPQESLDGRWLYYTRGDEDGLWRVPPKGGAETQVLSQPAAGYWGYWQVTSRGIFYLDREAASSTIRIFDPETRRSTLFATLKDPPPMYSGITVTQDGLVGLMTYQGDAGRHITFVEAQP</sequence>
<keyword evidence="5" id="KW-0812">Transmembrane</keyword>
<evidence type="ECO:0000313" key="7">
    <source>
        <dbReference type="EMBL" id="XCB34423.1"/>
    </source>
</evidence>
<proteinExistence type="inferred from homology"/>
<organism evidence="7">
    <name type="scientific">Tunturiibacter psychrotolerans</name>
    <dbReference type="NCBI Taxonomy" id="3069686"/>
    <lineage>
        <taxon>Bacteria</taxon>
        <taxon>Pseudomonadati</taxon>
        <taxon>Acidobacteriota</taxon>
        <taxon>Terriglobia</taxon>
        <taxon>Terriglobales</taxon>
        <taxon>Acidobacteriaceae</taxon>
        <taxon>Tunturiibacter</taxon>
    </lineage>
</organism>
<dbReference type="PANTHER" id="PTHR36842:SF1">
    <property type="entry name" value="PROTEIN TOLB"/>
    <property type="match status" value="1"/>
</dbReference>
<evidence type="ECO:0000256" key="3">
    <source>
        <dbReference type="PROSITE-ProRule" id="PRU01091"/>
    </source>
</evidence>
<evidence type="ECO:0000256" key="4">
    <source>
        <dbReference type="SAM" id="MobiDB-lite"/>
    </source>
</evidence>
<dbReference type="SMART" id="SM00862">
    <property type="entry name" value="Trans_reg_C"/>
    <property type="match status" value="1"/>
</dbReference>
<evidence type="ECO:0000256" key="1">
    <source>
        <dbReference type="ARBA" id="ARBA00009820"/>
    </source>
</evidence>
<name>A0AAU7ZTY9_9BACT</name>
<dbReference type="Gene3D" id="1.10.10.10">
    <property type="entry name" value="Winged helix-like DNA-binding domain superfamily/Winged helix DNA-binding domain"/>
    <property type="match status" value="1"/>
</dbReference>
<dbReference type="PANTHER" id="PTHR36842">
    <property type="entry name" value="PROTEIN TOLB HOMOLOG"/>
    <property type="match status" value="1"/>
</dbReference>
<feature type="domain" description="OmpR/PhoB-type" evidence="6">
    <location>
        <begin position="1"/>
        <end position="82"/>
    </location>
</feature>
<dbReference type="CDD" id="cd00383">
    <property type="entry name" value="trans_reg_C"/>
    <property type="match status" value="1"/>
</dbReference>
<accession>A0AAU7ZTY9</accession>
<dbReference type="Pfam" id="PF00486">
    <property type="entry name" value="Trans_reg_C"/>
    <property type="match status" value="1"/>
</dbReference>
<dbReference type="InterPro" id="IPR011042">
    <property type="entry name" value="6-blade_b-propeller_TolB-like"/>
</dbReference>
<dbReference type="GO" id="GO:0003677">
    <property type="term" value="F:DNA binding"/>
    <property type="evidence" value="ECO:0007669"/>
    <property type="project" value="UniProtKB-UniRule"/>
</dbReference>
<dbReference type="InterPro" id="IPR002469">
    <property type="entry name" value="Peptidase_S9B_N"/>
</dbReference>
<dbReference type="PROSITE" id="PS51755">
    <property type="entry name" value="OMPR_PHOB"/>
    <property type="match status" value="1"/>
</dbReference>
<evidence type="ECO:0000256" key="2">
    <source>
        <dbReference type="ARBA" id="ARBA00023125"/>
    </source>
</evidence>
<dbReference type="InterPro" id="IPR001867">
    <property type="entry name" value="OmpR/PhoB-type_DNA-bd"/>
</dbReference>
<keyword evidence="2 3" id="KW-0238">DNA-binding</keyword>
<evidence type="ECO:0000259" key="6">
    <source>
        <dbReference type="PROSITE" id="PS51755"/>
    </source>
</evidence>
<dbReference type="RefSeq" id="WP_353065553.1">
    <property type="nucleotide sequence ID" value="NZ_CP132942.1"/>
</dbReference>
<dbReference type="GO" id="GO:0006355">
    <property type="term" value="P:regulation of DNA-templated transcription"/>
    <property type="evidence" value="ECO:0007669"/>
    <property type="project" value="InterPro"/>
</dbReference>
<evidence type="ECO:0000256" key="5">
    <source>
        <dbReference type="SAM" id="Phobius"/>
    </source>
</evidence>
<dbReference type="SUPFAM" id="SSF82171">
    <property type="entry name" value="DPP6 N-terminal domain-like"/>
    <property type="match status" value="3"/>
</dbReference>
<dbReference type="Gene3D" id="2.120.10.30">
    <property type="entry name" value="TolB, C-terminal domain"/>
    <property type="match status" value="3"/>
</dbReference>
<feature type="DNA-binding region" description="OmpR/PhoB-type" evidence="3">
    <location>
        <begin position="1"/>
        <end position="82"/>
    </location>
</feature>
<feature type="transmembrane region" description="Helical" evidence="5">
    <location>
        <begin position="130"/>
        <end position="150"/>
    </location>
</feature>
<dbReference type="Pfam" id="PF07676">
    <property type="entry name" value="PD40"/>
    <property type="match status" value="5"/>
</dbReference>
<comment type="similarity">
    <text evidence="1">Belongs to the TolB family.</text>
</comment>
<dbReference type="GO" id="GO:0006508">
    <property type="term" value="P:proteolysis"/>
    <property type="evidence" value="ECO:0007669"/>
    <property type="project" value="InterPro"/>
</dbReference>
<dbReference type="GO" id="GO:0000160">
    <property type="term" value="P:phosphorelay signal transduction system"/>
    <property type="evidence" value="ECO:0007669"/>
    <property type="project" value="InterPro"/>
</dbReference>